<evidence type="ECO:0000256" key="1">
    <source>
        <dbReference type="ARBA" id="ARBA00007611"/>
    </source>
</evidence>
<evidence type="ECO:0000256" key="2">
    <source>
        <dbReference type="ARBA" id="ARBA00023157"/>
    </source>
</evidence>
<dbReference type="GO" id="GO:0005615">
    <property type="term" value="C:extracellular space"/>
    <property type="evidence" value="ECO:0007669"/>
    <property type="project" value="TreeGrafter"/>
</dbReference>
<dbReference type="Pfam" id="PF23244">
    <property type="entry name" value="VWF"/>
    <property type="match status" value="1"/>
</dbReference>
<evidence type="ECO:0000259" key="4">
    <source>
        <dbReference type="PROSITE" id="PS51233"/>
    </source>
</evidence>
<dbReference type="AlphaFoldDB" id="A0A0P4W0M8"/>
<comment type="similarity">
    <text evidence="1">Belongs to the serine protease inhibitor-like (TIL domain-containing) family.</text>
</comment>
<dbReference type="EMBL" id="GDRN01081830">
    <property type="protein sequence ID" value="JAI61941.1"/>
    <property type="molecule type" value="Transcribed_RNA"/>
</dbReference>
<protein>
    <recommendedName>
        <fullName evidence="4">VWFD domain-containing protein</fullName>
    </recommendedName>
</protein>
<evidence type="ECO:0000256" key="3">
    <source>
        <dbReference type="ARBA" id="ARBA00023180"/>
    </source>
</evidence>
<accession>A0A0P4W0M8</accession>
<dbReference type="GO" id="GO:0031012">
    <property type="term" value="C:extracellular matrix"/>
    <property type="evidence" value="ECO:0007669"/>
    <property type="project" value="TreeGrafter"/>
</dbReference>
<dbReference type="Pfam" id="PF00094">
    <property type="entry name" value="VWD"/>
    <property type="match status" value="1"/>
</dbReference>
<keyword evidence="3" id="KW-0325">Glycoprotein</keyword>
<name>A0A0P4W0M8_SCYOL</name>
<sequence length="161" mass="17402">MTCSNGKVYNPCMSAIQARCGQPAETVQPDFCVEGCDCPPGLVLHGDVCVRSEDCPCTYHDKEYNAGDNIPNDCNSCTCLGGKWVCTEIKCGSRCAVVGDPHYTTFDGRRYDFMGKCSYYLVQATGVSIEAENTPCAGSISEVSMPVCLPRCSTQDKDSVF</sequence>
<organism evidence="5">
    <name type="scientific">Scylla olivacea</name>
    <name type="common">Orange mud crab</name>
    <name type="synonym">Cancer olivacea</name>
    <dbReference type="NCBI Taxonomy" id="85551"/>
    <lineage>
        <taxon>Eukaryota</taxon>
        <taxon>Metazoa</taxon>
        <taxon>Ecdysozoa</taxon>
        <taxon>Arthropoda</taxon>
        <taxon>Crustacea</taxon>
        <taxon>Multicrustacea</taxon>
        <taxon>Malacostraca</taxon>
        <taxon>Eumalacostraca</taxon>
        <taxon>Eucarida</taxon>
        <taxon>Decapoda</taxon>
        <taxon>Pleocyemata</taxon>
        <taxon>Brachyura</taxon>
        <taxon>Eubrachyura</taxon>
        <taxon>Portunoidea</taxon>
        <taxon>Portunidae</taxon>
        <taxon>Portuninae</taxon>
        <taxon>Scylla</taxon>
    </lineage>
</organism>
<dbReference type="InterPro" id="IPR036084">
    <property type="entry name" value="Ser_inhib-like_sf"/>
</dbReference>
<dbReference type="Gene3D" id="2.10.25.10">
    <property type="entry name" value="Laminin"/>
    <property type="match status" value="1"/>
</dbReference>
<dbReference type="InterPro" id="IPR001007">
    <property type="entry name" value="VWF_dom"/>
</dbReference>
<dbReference type="InterPro" id="IPR001846">
    <property type="entry name" value="VWF_type-D"/>
</dbReference>
<evidence type="ECO:0000313" key="5">
    <source>
        <dbReference type="EMBL" id="JAI61941.1"/>
    </source>
</evidence>
<dbReference type="SUPFAM" id="SSF57567">
    <property type="entry name" value="Serine protease inhibitors"/>
    <property type="match status" value="1"/>
</dbReference>
<dbReference type="Gene3D" id="2.10.70.10">
    <property type="entry name" value="Complement Module, domain 1"/>
    <property type="match status" value="1"/>
</dbReference>
<dbReference type="SMART" id="SM00215">
    <property type="entry name" value="VWC_out"/>
    <property type="match status" value="1"/>
</dbReference>
<dbReference type="PANTHER" id="PTHR11339">
    <property type="entry name" value="EXTRACELLULAR MATRIX GLYCOPROTEIN RELATED"/>
    <property type="match status" value="1"/>
</dbReference>
<dbReference type="Pfam" id="PF01826">
    <property type="entry name" value="TIL"/>
    <property type="match status" value="1"/>
</dbReference>
<keyword evidence="2" id="KW-1015">Disulfide bond</keyword>
<reference evidence="5" key="1">
    <citation type="submission" date="2015-09" db="EMBL/GenBank/DDBJ databases">
        <title>Scylla olivacea transcriptome.</title>
        <authorList>
            <person name="Ikhwanuddin M."/>
        </authorList>
    </citation>
    <scope>NUCLEOTIDE SEQUENCE</scope>
</reference>
<proteinExistence type="inferred from homology"/>
<dbReference type="PANTHER" id="PTHR11339:SF386">
    <property type="entry name" value="HEMOLECTIN, ISOFORM A"/>
    <property type="match status" value="1"/>
</dbReference>
<feature type="domain" description="VWFD" evidence="4">
    <location>
        <begin position="93"/>
        <end position="161"/>
    </location>
</feature>
<dbReference type="FunFam" id="2.10.25.10:FF:000055">
    <property type="entry name" value="alpha-tectorin isoform X1"/>
    <property type="match status" value="1"/>
</dbReference>
<dbReference type="InterPro" id="IPR002919">
    <property type="entry name" value="TIL_dom"/>
</dbReference>
<dbReference type="PROSITE" id="PS51233">
    <property type="entry name" value="VWFD"/>
    <property type="match status" value="1"/>
</dbReference>
<dbReference type="CDD" id="cd19941">
    <property type="entry name" value="TIL"/>
    <property type="match status" value="1"/>
</dbReference>
<dbReference type="InterPro" id="IPR050780">
    <property type="entry name" value="Mucin_vWF_Thrombospondin_sf"/>
</dbReference>